<dbReference type="AlphaFoldDB" id="A0A9P8ETN5"/>
<reference evidence="2" key="1">
    <citation type="journal article" date="2021" name="J Fungi (Basel)">
        <title>Virulence traits and population genomics of the black yeast Aureobasidium melanogenum.</title>
        <authorList>
            <person name="Cernosa A."/>
            <person name="Sun X."/>
            <person name="Gostincar C."/>
            <person name="Fang C."/>
            <person name="Gunde-Cimerman N."/>
            <person name="Song Z."/>
        </authorList>
    </citation>
    <scope>NUCLEOTIDE SEQUENCE</scope>
    <source>
        <strain evidence="2">EXF-9911</strain>
    </source>
</reference>
<proteinExistence type="predicted"/>
<accession>A0A9P8ETN5</accession>
<sequence>MLRRTSQCLSRRQISLLKPRYLSTTVPHRLATPTSGFAPTWDKIKETLKPPIDQFMPKTRPSYTLDTPSSEDSDNVLRTCTVLTSNPSTTSLQDLLDRVPQFQQANESGLFTDFLLLVTPSYAASLRNQKHVIEQALTRIFPVKDLDKDTHNSLGRDSTEAVRLVAAVVDRLPKPSELTASAVGDTGSEGIALRLIANENPIWKPELATADPRAALSDNKFRFLSFHLNDSSTPPHMLPIVQLPLANTIFHNGLSSTLIWRKYAVQQGGKGLTQIDEQVCDSHRVKLPQQAGPREANALTLSVPLVPLTSARSVVACMGNIIRRLSANSGLGPADDTKEAILASHELEQSVTSYHKTRGLSPRAVSVWALVIPEKTFTGGLSMAAKVLGERDLPELWKAGSDHDTDPSQPNLLTLLQNGARLHKVLSGGGGWGKKAGLLSLDPDTGYGQHPSWEEIAPAQQTEPEYIQGLSPVPADLHRVWGVEPQELPSIVNKGDYIQFYISPSASSEEAPAQSASTTNTPDQTMSNVKTVEFGSIPSTVDDMPSSQASSAAAQSVVQTYPNHFGALSETGIAMFFGLQSDKATSSNIHNATDAATKVDVPFGRFRSRSQISAASSKPKQAETGFGFSPTKPLHSMICSRHISQQLLIDRAQAVFDIQKRNLGSSSILLNEPVSPKHSDSTIWQSAPTSAISRKKLKKAMRIPKIPNKNWTSKDINKARKALKQAGPDTGSLRLVFRNMKVITKSAADTPLAQDFISNLKGQRLRSWAKQTMRDVISPTAFEQWEKDEIIPKEPNDIWSDKDIRKAHTFKKRQWKLHKAANKQSYLDKVPLATRKMQDVLAPEAFKQWEKDKTIPEEPNDIWSETDIRRALFFRRQKWELHKNPKSLELDAIPSIPKQLQQRNASAHQHKQEVNADHAEKTLGRESATQTITSLRLQAQARARSRVLQEAFRGLLSPAQQHRASLQRASTLPKTSHISEPQLTKRVMHLITMHEPGCPRIRIYELLNSHRSAPNREMDSITEWESKSQAQAEHSGRDSASQEKRQEKVMQETEMRDQLSKWKTAAEQLKEAIELKWPEASKKKRLKDVVEKEMEEIRRVEKSVEGFLVG</sequence>
<feature type="region of interest" description="Disordered" evidence="1">
    <location>
        <begin position="905"/>
        <end position="928"/>
    </location>
</feature>
<dbReference type="EMBL" id="JAHFXF010000038">
    <property type="protein sequence ID" value="KAG9699203.1"/>
    <property type="molecule type" value="Genomic_DNA"/>
</dbReference>
<feature type="non-terminal residue" evidence="2">
    <location>
        <position position="1110"/>
    </location>
</feature>
<organism evidence="2 3">
    <name type="scientific">Aureobasidium melanogenum</name>
    <name type="common">Aureobasidium pullulans var. melanogenum</name>
    <dbReference type="NCBI Taxonomy" id="46634"/>
    <lineage>
        <taxon>Eukaryota</taxon>
        <taxon>Fungi</taxon>
        <taxon>Dikarya</taxon>
        <taxon>Ascomycota</taxon>
        <taxon>Pezizomycotina</taxon>
        <taxon>Dothideomycetes</taxon>
        <taxon>Dothideomycetidae</taxon>
        <taxon>Dothideales</taxon>
        <taxon>Saccotheciaceae</taxon>
        <taxon>Aureobasidium</taxon>
    </lineage>
</organism>
<name>A0A9P8ETN5_AURME</name>
<evidence type="ECO:0000313" key="3">
    <source>
        <dbReference type="Proteomes" id="UP000779574"/>
    </source>
</evidence>
<dbReference type="OrthoDB" id="1744869at2759"/>
<evidence type="ECO:0000256" key="1">
    <source>
        <dbReference type="SAM" id="MobiDB-lite"/>
    </source>
</evidence>
<feature type="region of interest" description="Disordered" evidence="1">
    <location>
        <begin position="1014"/>
        <end position="1061"/>
    </location>
</feature>
<feature type="compositionally biased region" description="Basic and acidic residues" evidence="1">
    <location>
        <begin position="910"/>
        <end position="924"/>
    </location>
</feature>
<protein>
    <submittedName>
        <fullName evidence="2">Uncharacterized protein</fullName>
    </submittedName>
</protein>
<comment type="caution">
    <text evidence="2">The sequence shown here is derived from an EMBL/GenBank/DDBJ whole genome shotgun (WGS) entry which is preliminary data.</text>
</comment>
<dbReference type="Proteomes" id="UP000779574">
    <property type="component" value="Unassembled WGS sequence"/>
</dbReference>
<reference evidence="2" key="2">
    <citation type="submission" date="2021-08" db="EMBL/GenBank/DDBJ databases">
        <authorList>
            <person name="Gostincar C."/>
            <person name="Sun X."/>
            <person name="Song Z."/>
            <person name="Gunde-Cimerman N."/>
        </authorList>
    </citation>
    <scope>NUCLEOTIDE SEQUENCE</scope>
    <source>
        <strain evidence="2">EXF-9911</strain>
    </source>
</reference>
<feature type="region of interest" description="Disordered" evidence="1">
    <location>
        <begin position="962"/>
        <end position="981"/>
    </location>
</feature>
<evidence type="ECO:0000313" key="2">
    <source>
        <dbReference type="EMBL" id="KAG9699203.1"/>
    </source>
</evidence>
<gene>
    <name evidence="2" type="ORF">KCU76_g1689</name>
</gene>
<feature type="compositionally biased region" description="Basic and acidic residues" evidence="1">
    <location>
        <begin position="1034"/>
        <end position="1060"/>
    </location>
</feature>